<protein>
    <recommendedName>
        <fullName evidence="2">DUF5641 domain-containing protein</fullName>
    </recommendedName>
</protein>
<dbReference type="InterPro" id="IPR040676">
    <property type="entry name" value="DUF5641"/>
</dbReference>
<feature type="domain" description="DUF5641" evidence="2">
    <location>
        <begin position="1"/>
        <end position="56"/>
    </location>
</feature>
<evidence type="ECO:0000313" key="3">
    <source>
        <dbReference type="EMBL" id="CAB4023627.1"/>
    </source>
</evidence>
<dbReference type="EMBL" id="CACRXK020012597">
    <property type="protein sequence ID" value="CAB4023627.1"/>
    <property type="molecule type" value="Genomic_DNA"/>
</dbReference>
<comment type="caution">
    <text evidence="3">The sequence shown here is derived from an EMBL/GenBank/DDBJ whole genome shotgun (WGS) entry which is preliminary data.</text>
</comment>
<dbReference type="OrthoDB" id="5984724at2759"/>
<evidence type="ECO:0000313" key="4">
    <source>
        <dbReference type="Proteomes" id="UP001152795"/>
    </source>
</evidence>
<evidence type="ECO:0000259" key="2">
    <source>
        <dbReference type="Pfam" id="PF18701"/>
    </source>
</evidence>
<accession>A0A6S7J0E3</accession>
<reference evidence="3" key="1">
    <citation type="submission" date="2020-04" db="EMBL/GenBank/DDBJ databases">
        <authorList>
            <person name="Alioto T."/>
            <person name="Alioto T."/>
            <person name="Gomez Garrido J."/>
        </authorList>
    </citation>
    <scope>NUCLEOTIDE SEQUENCE</scope>
    <source>
        <strain evidence="3">A484AB</strain>
    </source>
</reference>
<name>A0A6S7J0E3_PARCT</name>
<sequence>MVILRNDNSRRTFWKLAKVEMLLPSSDGTVRSAKVMVNGESGKRITLRRPIQYLIPLEVQASATDDSRVQSRADQQNTEIKDNDQLQRRTPRRKAAVVGEIVRRQLSS</sequence>
<feature type="region of interest" description="Disordered" evidence="1">
    <location>
        <begin position="62"/>
        <end position="96"/>
    </location>
</feature>
<dbReference type="Proteomes" id="UP001152795">
    <property type="component" value="Unassembled WGS sequence"/>
</dbReference>
<keyword evidence="4" id="KW-1185">Reference proteome</keyword>
<organism evidence="3 4">
    <name type="scientific">Paramuricea clavata</name>
    <name type="common">Red gorgonian</name>
    <name type="synonym">Violescent sea-whip</name>
    <dbReference type="NCBI Taxonomy" id="317549"/>
    <lineage>
        <taxon>Eukaryota</taxon>
        <taxon>Metazoa</taxon>
        <taxon>Cnidaria</taxon>
        <taxon>Anthozoa</taxon>
        <taxon>Octocorallia</taxon>
        <taxon>Malacalcyonacea</taxon>
        <taxon>Plexauridae</taxon>
        <taxon>Paramuricea</taxon>
    </lineage>
</organism>
<proteinExistence type="predicted"/>
<evidence type="ECO:0000256" key="1">
    <source>
        <dbReference type="SAM" id="MobiDB-lite"/>
    </source>
</evidence>
<dbReference type="Pfam" id="PF18701">
    <property type="entry name" value="DUF5641"/>
    <property type="match status" value="1"/>
</dbReference>
<dbReference type="AlphaFoldDB" id="A0A6S7J0E3"/>
<gene>
    <name evidence="3" type="ORF">PACLA_8A033403</name>
</gene>